<dbReference type="EMBL" id="MLJW01000015">
    <property type="protein sequence ID" value="OIR13309.1"/>
    <property type="molecule type" value="Genomic_DNA"/>
</dbReference>
<dbReference type="InterPro" id="IPR013785">
    <property type="entry name" value="Aldolase_TIM"/>
</dbReference>
<dbReference type="InterPro" id="IPR007197">
    <property type="entry name" value="rSAM"/>
</dbReference>
<organism evidence="8">
    <name type="scientific">mine drainage metagenome</name>
    <dbReference type="NCBI Taxonomy" id="410659"/>
    <lineage>
        <taxon>unclassified sequences</taxon>
        <taxon>metagenomes</taxon>
        <taxon>ecological metagenomes</taxon>
    </lineage>
</organism>
<evidence type="ECO:0000313" key="8">
    <source>
        <dbReference type="EMBL" id="OIR13309.1"/>
    </source>
</evidence>
<evidence type="ECO:0000256" key="3">
    <source>
        <dbReference type="ARBA" id="ARBA00022691"/>
    </source>
</evidence>
<accession>A0A1J5TAK5</accession>
<dbReference type="InterPro" id="IPR003698">
    <property type="entry name" value="Lipoyl_synth"/>
</dbReference>
<comment type="cofactor">
    <cofactor evidence="1">
        <name>[4Fe-4S] cluster</name>
        <dbReference type="ChEBI" id="CHEBI:49883"/>
    </cofactor>
</comment>
<dbReference type="PROSITE" id="PS51918">
    <property type="entry name" value="RADICAL_SAM"/>
    <property type="match status" value="1"/>
</dbReference>
<dbReference type="Gene3D" id="3.20.20.70">
    <property type="entry name" value="Aldolase class I"/>
    <property type="match status" value="1"/>
</dbReference>
<keyword evidence="6" id="KW-0411">Iron-sulfur</keyword>
<keyword evidence="4" id="KW-0479">Metal-binding</keyword>
<evidence type="ECO:0000256" key="2">
    <source>
        <dbReference type="ARBA" id="ARBA00022485"/>
    </source>
</evidence>
<proteinExistence type="inferred from homology"/>
<evidence type="ECO:0000256" key="5">
    <source>
        <dbReference type="ARBA" id="ARBA00023004"/>
    </source>
</evidence>
<dbReference type="EC" id="2.8.1.8" evidence="8"/>
<evidence type="ECO:0000256" key="6">
    <source>
        <dbReference type="ARBA" id="ARBA00023014"/>
    </source>
</evidence>
<evidence type="ECO:0000256" key="4">
    <source>
        <dbReference type="ARBA" id="ARBA00022723"/>
    </source>
</evidence>
<reference evidence="8" key="1">
    <citation type="submission" date="2016-10" db="EMBL/GenBank/DDBJ databases">
        <title>Sequence of Gallionella enrichment culture.</title>
        <authorList>
            <person name="Poehlein A."/>
            <person name="Muehling M."/>
            <person name="Daniel R."/>
        </authorList>
    </citation>
    <scope>NUCLEOTIDE SEQUENCE</scope>
</reference>
<dbReference type="PANTHER" id="PTHR10949:SF0">
    <property type="entry name" value="LIPOYL SYNTHASE, MITOCHONDRIAL"/>
    <property type="match status" value="1"/>
</dbReference>
<dbReference type="InterPro" id="IPR058240">
    <property type="entry name" value="rSAM_sf"/>
</dbReference>
<evidence type="ECO:0000259" key="7">
    <source>
        <dbReference type="PROSITE" id="PS51918"/>
    </source>
</evidence>
<dbReference type="NCBIfam" id="NF004019">
    <property type="entry name" value="PRK05481.1"/>
    <property type="match status" value="1"/>
</dbReference>
<name>A0A1J5TAK5_9ZZZZ</name>
<sequence length="203" mass="22981">MKVKHAVITSVDRDELSDGGSIIWYNTIKAVKTLNPDTTLETLIPDFRGIQEQVQRIIDAAPEVVSHNMETVERLSKQVRIQAKYQRSLEVLKMLKQGGMRTKTGIMLGLGETKEEVIKSMEDLVAVGCDVLTLGQYLQPTLKHLPVQRFVHPDEFAELKEIGYGLGFDYVESGPLVRSSYHSEKHVIKGYGRKVWSEQKNKN</sequence>
<dbReference type="Pfam" id="PF04055">
    <property type="entry name" value="Radical_SAM"/>
    <property type="match status" value="1"/>
</dbReference>
<keyword evidence="3" id="KW-0949">S-adenosyl-L-methionine</keyword>
<dbReference type="AlphaFoldDB" id="A0A1J5TAK5"/>
<dbReference type="SUPFAM" id="SSF102114">
    <property type="entry name" value="Radical SAM enzymes"/>
    <property type="match status" value="1"/>
</dbReference>
<gene>
    <name evidence="8" type="primary">lipA_2</name>
    <name evidence="8" type="ORF">GALL_56940</name>
</gene>
<dbReference type="NCBIfam" id="NF009544">
    <property type="entry name" value="PRK12928.1"/>
    <property type="match status" value="1"/>
</dbReference>
<dbReference type="PANTHER" id="PTHR10949">
    <property type="entry name" value="LIPOYL SYNTHASE"/>
    <property type="match status" value="1"/>
</dbReference>
<evidence type="ECO:0000256" key="1">
    <source>
        <dbReference type="ARBA" id="ARBA00001966"/>
    </source>
</evidence>
<dbReference type="HAMAP" id="MF_00206">
    <property type="entry name" value="Lipoyl_synth"/>
    <property type="match status" value="1"/>
</dbReference>
<keyword evidence="8" id="KW-0808">Transferase</keyword>
<dbReference type="GO" id="GO:0046872">
    <property type="term" value="F:metal ion binding"/>
    <property type="evidence" value="ECO:0007669"/>
    <property type="project" value="UniProtKB-KW"/>
</dbReference>
<protein>
    <submittedName>
        <fullName evidence="8">Lipoyl synthase</fullName>
        <ecNumber evidence="8">2.8.1.8</ecNumber>
    </submittedName>
</protein>
<keyword evidence="5" id="KW-0408">Iron</keyword>
<keyword evidence="2" id="KW-0004">4Fe-4S</keyword>
<dbReference type="GO" id="GO:0051539">
    <property type="term" value="F:4 iron, 4 sulfur cluster binding"/>
    <property type="evidence" value="ECO:0007669"/>
    <property type="project" value="UniProtKB-KW"/>
</dbReference>
<comment type="caution">
    <text evidence="8">The sequence shown here is derived from an EMBL/GenBank/DDBJ whole genome shotgun (WGS) entry which is preliminary data.</text>
</comment>
<dbReference type="GO" id="GO:0016992">
    <property type="term" value="F:lipoate synthase activity"/>
    <property type="evidence" value="ECO:0007669"/>
    <property type="project" value="UniProtKB-EC"/>
</dbReference>
<feature type="domain" description="Radical SAM core" evidence="7">
    <location>
        <begin position="1"/>
        <end position="169"/>
    </location>
</feature>